<accession>A0A4R6T2U2</accession>
<dbReference type="GO" id="GO:0016020">
    <property type="term" value="C:membrane"/>
    <property type="evidence" value="ECO:0007669"/>
    <property type="project" value="GOC"/>
</dbReference>
<keyword evidence="3" id="KW-1185">Reference proteome</keyword>
<dbReference type="AlphaFoldDB" id="A0A4R6T2U2"/>
<protein>
    <submittedName>
        <fullName evidence="2">Putative membrane protein YGL010W</fullName>
    </submittedName>
</protein>
<feature type="transmembrane region" description="Helical" evidence="1">
    <location>
        <begin position="81"/>
        <end position="99"/>
    </location>
</feature>
<dbReference type="Proteomes" id="UP000294535">
    <property type="component" value="Unassembled WGS sequence"/>
</dbReference>
<evidence type="ECO:0000313" key="2">
    <source>
        <dbReference type="EMBL" id="TDQ16474.1"/>
    </source>
</evidence>
<dbReference type="Pfam" id="PF06127">
    <property type="entry name" value="Mpo1-like"/>
    <property type="match status" value="1"/>
</dbReference>
<keyword evidence="1" id="KW-0472">Membrane</keyword>
<organism evidence="2 3">
    <name type="scientific">Algoriphagus boseongensis</name>
    <dbReference type="NCBI Taxonomy" id="1442587"/>
    <lineage>
        <taxon>Bacteria</taxon>
        <taxon>Pseudomonadati</taxon>
        <taxon>Bacteroidota</taxon>
        <taxon>Cytophagia</taxon>
        <taxon>Cytophagales</taxon>
        <taxon>Cyclobacteriaceae</taxon>
        <taxon>Algoriphagus</taxon>
    </lineage>
</organism>
<keyword evidence="1" id="KW-0812">Transmembrane</keyword>
<feature type="transmembrane region" description="Helical" evidence="1">
    <location>
        <begin position="57"/>
        <end position="74"/>
    </location>
</feature>
<proteinExistence type="predicted"/>
<dbReference type="PANTHER" id="PTHR28026:SF9">
    <property type="entry name" value="2-HYDROXY-PALMITIC ACID DIOXYGENASE MPO1"/>
    <property type="match status" value="1"/>
</dbReference>
<dbReference type="EMBL" id="SNYF01000007">
    <property type="protein sequence ID" value="TDQ16474.1"/>
    <property type="molecule type" value="Genomic_DNA"/>
</dbReference>
<dbReference type="InterPro" id="IPR009305">
    <property type="entry name" value="Mpo1-like"/>
</dbReference>
<sequence>MRKIDTLLAEYGESHQNHTNKLIHWICVPAIFFSIVGLVYSIPSGFLGESLSFLGELANWATITLFLVLIYYVSLSAPLTLGMLLFSAFCLALANFLNLTFPGKLWQISLGIFVLAWIVQFVGHKIEGKKPSFFKDIQFLLIGPAWLMHFIYKKMGIAY</sequence>
<comment type="caution">
    <text evidence="2">The sequence shown here is derived from an EMBL/GenBank/DDBJ whole genome shotgun (WGS) entry which is preliminary data.</text>
</comment>
<dbReference type="GO" id="GO:0046521">
    <property type="term" value="P:sphingoid catabolic process"/>
    <property type="evidence" value="ECO:0007669"/>
    <property type="project" value="TreeGrafter"/>
</dbReference>
<feature type="transmembrane region" description="Helical" evidence="1">
    <location>
        <begin position="105"/>
        <end position="122"/>
    </location>
</feature>
<keyword evidence="1" id="KW-1133">Transmembrane helix</keyword>
<feature type="transmembrane region" description="Helical" evidence="1">
    <location>
        <begin position="22"/>
        <end position="42"/>
    </location>
</feature>
<gene>
    <name evidence="2" type="ORF">DFQ04_2592</name>
</gene>
<dbReference type="OrthoDB" id="5515308at2"/>
<dbReference type="PANTHER" id="PTHR28026">
    <property type="entry name" value="DUF962 DOMAIN PROTEIN (AFU_ORTHOLOGUE AFUA_8G05310)"/>
    <property type="match status" value="1"/>
</dbReference>
<reference evidence="2 3" key="1">
    <citation type="submission" date="2019-03" db="EMBL/GenBank/DDBJ databases">
        <title>Genomic Encyclopedia of Type Strains, Phase III (KMG-III): the genomes of soil and plant-associated and newly described type strains.</title>
        <authorList>
            <person name="Whitman W."/>
        </authorList>
    </citation>
    <scope>NUCLEOTIDE SEQUENCE [LARGE SCALE GENOMIC DNA]</scope>
    <source>
        <strain evidence="2 3">CECT 8446</strain>
    </source>
</reference>
<dbReference type="RefSeq" id="WP_133556451.1">
    <property type="nucleotide sequence ID" value="NZ_SNYF01000007.1"/>
</dbReference>
<evidence type="ECO:0000313" key="3">
    <source>
        <dbReference type="Proteomes" id="UP000294535"/>
    </source>
</evidence>
<evidence type="ECO:0000256" key="1">
    <source>
        <dbReference type="SAM" id="Phobius"/>
    </source>
</evidence>
<name>A0A4R6T2U2_9BACT</name>